<keyword evidence="3" id="KW-1185">Reference proteome</keyword>
<name>A0ABZ2Y2R7_9FIRM</name>
<keyword evidence="1" id="KW-0472">Membrane</keyword>
<reference evidence="2 3" key="1">
    <citation type="submission" date="2023-03" db="EMBL/GenBank/DDBJ databases">
        <title>Novel Species.</title>
        <authorList>
            <person name="Ma S."/>
        </authorList>
    </citation>
    <scope>NUCLEOTIDE SEQUENCE [LARGE SCALE GENOMIC DNA]</scope>
    <source>
        <strain evidence="2 3">LIND6LT2</strain>
    </source>
</reference>
<feature type="transmembrane region" description="Helical" evidence="1">
    <location>
        <begin position="129"/>
        <end position="146"/>
    </location>
</feature>
<gene>
    <name evidence="2" type="ORF">QBE51_08545</name>
</gene>
<keyword evidence="1" id="KW-1133">Transmembrane helix</keyword>
<dbReference type="Proteomes" id="UP001486565">
    <property type="component" value="Chromosome"/>
</dbReference>
<evidence type="ECO:0000256" key="1">
    <source>
        <dbReference type="SAM" id="Phobius"/>
    </source>
</evidence>
<dbReference type="EMBL" id="CP121687">
    <property type="protein sequence ID" value="WZL68876.1"/>
    <property type="molecule type" value="Genomic_DNA"/>
</dbReference>
<feature type="transmembrane region" description="Helical" evidence="1">
    <location>
        <begin position="6"/>
        <end position="30"/>
    </location>
</feature>
<sequence length="178" mass="19634">MNELELLLGLGIAAGVIFILLVIGLIFYILKSIGLFGMAKKAGIQNAWLAWIPVGDQYITGKLVGKINLFNNEINNLEIILPIVNIITFALARKSFLGGLITTAFAVLNFVVLYYLYKKYKGDKAVGMLILSIIIPVMAPIFLFTLRNAEPIGGFYYGSNERSNDGFTEGSDDYQPNM</sequence>
<dbReference type="RefSeq" id="WP_341875882.1">
    <property type="nucleotide sequence ID" value="NZ_CP121687.1"/>
</dbReference>
<accession>A0ABZ2Y2R7</accession>
<keyword evidence="1" id="KW-0812">Transmembrane</keyword>
<evidence type="ECO:0000313" key="2">
    <source>
        <dbReference type="EMBL" id="WZL68876.1"/>
    </source>
</evidence>
<feature type="transmembrane region" description="Helical" evidence="1">
    <location>
        <begin position="96"/>
        <end position="117"/>
    </location>
</feature>
<evidence type="ECO:0000313" key="3">
    <source>
        <dbReference type="Proteomes" id="UP001486565"/>
    </source>
</evidence>
<protein>
    <submittedName>
        <fullName evidence="2">Uncharacterized protein</fullName>
    </submittedName>
</protein>
<proteinExistence type="predicted"/>
<organism evidence="2 3">
    <name type="scientific">Defluviitalea saccharophila</name>
    <dbReference type="NCBI Taxonomy" id="879970"/>
    <lineage>
        <taxon>Bacteria</taxon>
        <taxon>Bacillati</taxon>
        <taxon>Bacillota</taxon>
        <taxon>Clostridia</taxon>
        <taxon>Lachnospirales</taxon>
        <taxon>Defluviitaleaceae</taxon>
        <taxon>Defluviitalea</taxon>
    </lineage>
</organism>